<comment type="similarity">
    <text evidence="1">Belongs to the sulfotransferase 1 family.</text>
</comment>
<dbReference type="Proteomes" id="UP001162162">
    <property type="component" value="Unassembled WGS sequence"/>
</dbReference>
<dbReference type="PANTHER" id="PTHR11783">
    <property type="entry name" value="SULFOTRANSFERASE SULT"/>
    <property type="match status" value="1"/>
</dbReference>
<evidence type="ECO:0000259" key="3">
    <source>
        <dbReference type="Pfam" id="PF00685"/>
    </source>
</evidence>
<evidence type="ECO:0000256" key="2">
    <source>
        <dbReference type="ARBA" id="ARBA00022679"/>
    </source>
</evidence>
<evidence type="ECO:0000256" key="1">
    <source>
        <dbReference type="ARBA" id="ARBA00005771"/>
    </source>
</evidence>
<dbReference type="InterPro" id="IPR027417">
    <property type="entry name" value="P-loop_NTPase"/>
</dbReference>
<dbReference type="SUPFAM" id="SSF52540">
    <property type="entry name" value="P-loop containing nucleoside triphosphate hydrolases"/>
    <property type="match status" value="1"/>
</dbReference>
<proteinExistence type="inferred from homology"/>
<name>A0AAV8Z7I8_9CUCU</name>
<organism evidence="4 5">
    <name type="scientific">Aromia moschata</name>
    <dbReference type="NCBI Taxonomy" id="1265417"/>
    <lineage>
        <taxon>Eukaryota</taxon>
        <taxon>Metazoa</taxon>
        <taxon>Ecdysozoa</taxon>
        <taxon>Arthropoda</taxon>
        <taxon>Hexapoda</taxon>
        <taxon>Insecta</taxon>
        <taxon>Pterygota</taxon>
        <taxon>Neoptera</taxon>
        <taxon>Endopterygota</taxon>
        <taxon>Coleoptera</taxon>
        <taxon>Polyphaga</taxon>
        <taxon>Cucujiformia</taxon>
        <taxon>Chrysomeloidea</taxon>
        <taxon>Cerambycidae</taxon>
        <taxon>Cerambycinae</taxon>
        <taxon>Callichromatini</taxon>
        <taxon>Aromia</taxon>
    </lineage>
</organism>
<dbReference type="AlphaFoldDB" id="A0AAV8Z7I8"/>
<accession>A0AAV8Z7I8</accession>
<gene>
    <name evidence="4" type="ORF">NQ318_009504</name>
</gene>
<feature type="domain" description="Sulfotransferase" evidence="3">
    <location>
        <begin position="52"/>
        <end position="321"/>
    </location>
</feature>
<dbReference type="EMBL" id="JAPWTK010000010">
    <property type="protein sequence ID" value="KAJ8960062.1"/>
    <property type="molecule type" value="Genomic_DNA"/>
</dbReference>
<reference evidence="4" key="1">
    <citation type="journal article" date="2023" name="Insect Mol. Biol.">
        <title>Genome sequencing provides insights into the evolution of gene families encoding plant cell wall-degrading enzymes in longhorned beetles.</title>
        <authorList>
            <person name="Shin N.R."/>
            <person name="Okamura Y."/>
            <person name="Kirsch R."/>
            <person name="Pauchet Y."/>
        </authorList>
    </citation>
    <scope>NUCLEOTIDE SEQUENCE</scope>
    <source>
        <strain evidence="4">AMC_N1</strain>
    </source>
</reference>
<evidence type="ECO:0000313" key="4">
    <source>
        <dbReference type="EMBL" id="KAJ8960062.1"/>
    </source>
</evidence>
<dbReference type="GO" id="GO:0008146">
    <property type="term" value="F:sulfotransferase activity"/>
    <property type="evidence" value="ECO:0007669"/>
    <property type="project" value="InterPro"/>
</dbReference>
<sequence>MVIVDNEEELDAILDKYFTCPFRFGHVKVKGVTMPKRYAEMEEEIYNWEVNDKDIWMCSFPKTGTTWTAEMIWLIENNLDFAKADVNIQIRVPFLEISSIFDYRELTRTNKEFNPPSFLNDSLAFVKEQPTPRIMKTHLPWKLLPNAIQDGTKKAKIVYVTRNPKDTCISYYNHVKLLEGYSGSFEDFCRLFLAGKVSYAPYWEHIFAFWERRNLPNVLFLKYEELKKDLPAVIRRVAKFLEKDLTDEQVIQLTNHLSFENMRNNPAVNYEMVVNMYKKFNLTEANGTFMRSGQVGDYKVKMSPELIKKFDEWTEENLKDTDFSFK</sequence>
<keyword evidence="5" id="KW-1185">Reference proteome</keyword>
<comment type="caution">
    <text evidence="4">The sequence shown here is derived from an EMBL/GenBank/DDBJ whole genome shotgun (WGS) entry which is preliminary data.</text>
</comment>
<dbReference type="Pfam" id="PF00685">
    <property type="entry name" value="Sulfotransfer_1"/>
    <property type="match status" value="1"/>
</dbReference>
<keyword evidence="2" id="KW-0808">Transferase</keyword>
<dbReference type="Gene3D" id="3.40.50.300">
    <property type="entry name" value="P-loop containing nucleotide triphosphate hydrolases"/>
    <property type="match status" value="1"/>
</dbReference>
<protein>
    <recommendedName>
        <fullName evidence="3">Sulfotransferase domain-containing protein</fullName>
    </recommendedName>
</protein>
<dbReference type="InterPro" id="IPR000863">
    <property type="entry name" value="Sulfotransferase_dom"/>
</dbReference>
<evidence type="ECO:0000313" key="5">
    <source>
        <dbReference type="Proteomes" id="UP001162162"/>
    </source>
</evidence>
<feature type="non-terminal residue" evidence="4">
    <location>
        <position position="326"/>
    </location>
</feature>